<evidence type="ECO:0000313" key="2">
    <source>
        <dbReference type="EMBL" id="EEJ42936.1"/>
    </source>
</evidence>
<dbReference type="HOGENOM" id="CLU_3291916_0_0_9"/>
<feature type="transmembrane region" description="Helical" evidence="1">
    <location>
        <begin position="12"/>
        <end position="29"/>
    </location>
</feature>
<reference evidence="2 3" key="1">
    <citation type="submission" date="2009-04" db="EMBL/GenBank/DDBJ databases">
        <authorList>
            <person name="Qin X."/>
            <person name="Bachman B."/>
            <person name="Battles P."/>
            <person name="Bell A."/>
            <person name="Bess C."/>
            <person name="Bickham C."/>
            <person name="Chaboub L."/>
            <person name="Chen D."/>
            <person name="Coyle M."/>
            <person name="Deiros D.R."/>
            <person name="Dinh H."/>
            <person name="Forbes L."/>
            <person name="Fowler G."/>
            <person name="Francisco L."/>
            <person name="Fu Q."/>
            <person name="Gubbala S."/>
            <person name="Hale W."/>
            <person name="Han Y."/>
            <person name="Hemphill L."/>
            <person name="Highlander S.K."/>
            <person name="Hirani K."/>
            <person name="Hogues M."/>
            <person name="Jackson L."/>
            <person name="Jakkamsetti A."/>
            <person name="Javaid M."/>
            <person name="Jiang H."/>
            <person name="Korchina V."/>
            <person name="Kovar C."/>
            <person name="Lara F."/>
            <person name="Lee S."/>
            <person name="Mata R."/>
            <person name="Mathew T."/>
            <person name="Moen C."/>
            <person name="Morales K."/>
            <person name="Munidasa M."/>
            <person name="Nazareth L."/>
            <person name="Ngo R."/>
            <person name="Nguyen L."/>
            <person name="Okwuonu G."/>
            <person name="Ongeri F."/>
            <person name="Patil S."/>
            <person name="Petrosino J."/>
            <person name="Pham C."/>
            <person name="Pham P."/>
            <person name="Pu L.-L."/>
            <person name="Puazo M."/>
            <person name="Raj R."/>
            <person name="Reid J."/>
            <person name="Rouhana J."/>
            <person name="Saada N."/>
            <person name="Shang Y."/>
            <person name="Simmons D."/>
            <person name="Thornton R."/>
            <person name="Warren J."/>
            <person name="Weissenberger G."/>
            <person name="Zhang J."/>
            <person name="Zhang L."/>
            <person name="Zhou C."/>
            <person name="Zhu D."/>
            <person name="Muzny D."/>
            <person name="Worley K."/>
            <person name="Gibbs R."/>
        </authorList>
    </citation>
    <scope>NUCLEOTIDE SEQUENCE [LARGE SCALE GENOMIC DNA]</scope>
    <source>
        <strain evidence="2 3">ATCC 19254</strain>
    </source>
</reference>
<comment type="caution">
    <text evidence="2">The sequence shown here is derived from an EMBL/GenBank/DDBJ whole genome shotgun (WGS) entry which is preliminary data.</text>
</comment>
<evidence type="ECO:0000313" key="3">
    <source>
        <dbReference type="Proteomes" id="UP000004283"/>
    </source>
</evidence>
<dbReference type="AlphaFoldDB" id="C2KIK1"/>
<evidence type="ECO:0000256" key="1">
    <source>
        <dbReference type="SAM" id="Phobius"/>
    </source>
</evidence>
<gene>
    <name evidence="2" type="ORF">HMPREF0555_0467</name>
</gene>
<name>C2KIK1_LEUMC</name>
<sequence length="40" mass="4558">MSLALEAKLTGLFWLIIGLVILVYKTSIFKKPVPQFDFSE</sequence>
<accession>C2KIK1</accession>
<protein>
    <submittedName>
        <fullName evidence="2">Uncharacterized protein</fullName>
    </submittedName>
</protein>
<dbReference type="EMBL" id="ACKV01000017">
    <property type="protein sequence ID" value="EEJ42936.1"/>
    <property type="molecule type" value="Genomic_DNA"/>
</dbReference>
<dbReference type="Proteomes" id="UP000004283">
    <property type="component" value="Unassembled WGS sequence"/>
</dbReference>
<keyword evidence="1" id="KW-0812">Transmembrane</keyword>
<keyword evidence="1" id="KW-1133">Transmembrane helix</keyword>
<keyword evidence="1" id="KW-0472">Membrane</keyword>
<proteinExistence type="predicted"/>
<organism evidence="2 3">
    <name type="scientific">Leuconostoc mesenteroides subsp. cremoris ATCC 19254</name>
    <dbReference type="NCBI Taxonomy" id="586220"/>
    <lineage>
        <taxon>Bacteria</taxon>
        <taxon>Bacillati</taxon>
        <taxon>Bacillota</taxon>
        <taxon>Bacilli</taxon>
        <taxon>Lactobacillales</taxon>
        <taxon>Lactobacillaceae</taxon>
        <taxon>Leuconostoc</taxon>
    </lineage>
</organism>